<accession>A0A0M3IH88</accession>
<dbReference type="Proteomes" id="UP000036681">
    <property type="component" value="Unplaced"/>
</dbReference>
<name>A0A0M3IH88_ASCLU</name>
<dbReference type="AlphaFoldDB" id="A0A0M3IH88"/>
<evidence type="ECO:0000313" key="2">
    <source>
        <dbReference type="WBParaSite" id="ALUE_0001775001-mRNA-1"/>
    </source>
</evidence>
<protein>
    <submittedName>
        <fullName evidence="2">CN hydrolase domain-containing protein</fullName>
    </submittedName>
</protein>
<proteinExistence type="predicted"/>
<organism evidence="1 2">
    <name type="scientific">Ascaris lumbricoides</name>
    <name type="common">Giant roundworm</name>
    <dbReference type="NCBI Taxonomy" id="6252"/>
    <lineage>
        <taxon>Eukaryota</taxon>
        <taxon>Metazoa</taxon>
        <taxon>Ecdysozoa</taxon>
        <taxon>Nematoda</taxon>
        <taxon>Chromadorea</taxon>
        <taxon>Rhabditida</taxon>
        <taxon>Spirurina</taxon>
        <taxon>Ascaridomorpha</taxon>
        <taxon>Ascaridoidea</taxon>
        <taxon>Ascarididae</taxon>
        <taxon>Ascaris</taxon>
    </lineage>
</organism>
<keyword evidence="1" id="KW-1185">Reference proteome</keyword>
<sequence length="143" mass="15508">MGCLCSKRKEKREATRSTSAYLGLAMMQANKAAAFMAGSLCSEELQQEIAERLIRKAKNDGCTVSVVEGCLYVDYKFVGYLPPGANKAAAFMAGSLCSEELQQEIAERLIRKAKNDGCTVSVVEGCLYVDYKFVGYLPPGVLA</sequence>
<evidence type="ECO:0000313" key="1">
    <source>
        <dbReference type="Proteomes" id="UP000036681"/>
    </source>
</evidence>
<reference evidence="2" key="1">
    <citation type="submission" date="2017-02" db="UniProtKB">
        <authorList>
            <consortium name="WormBaseParasite"/>
        </authorList>
    </citation>
    <scope>IDENTIFICATION</scope>
</reference>
<dbReference type="WBParaSite" id="ALUE_0001775001-mRNA-1">
    <property type="protein sequence ID" value="ALUE_0001775001-mRNA-1"/>
    <property type="gene ID" value="ALUE_0001775001"/>
</dbReference>